<accession>A0A8C4Q7I4</accession>
<feature type="region of interest" description="Disordered" evidence="1">
    <location>
        <begin position="1"/>
        <end position="104"/>
    </location>
</feature>
<dbReference type="GeneTree" id="ENSGT00940000170442"/>
<organism evidence="2 3">
    <name type="scientific">Eptatretus burgeri</name>
    <name type="common">Inshore hagfish</name>
    <dbReference type="NCBI Taxonomy" id="7764"/>
    <lineage>
        <taxon>Eukaryota</taxon>
        <taxon>Metazoa</taxon>
        <taxon>Chordata</taxon>
        <taxon>Craniata</taxon>
        <taxon>Vertebrata</taxon>
        <taxon>Cyclostomata</taxon>
        <taxon>Myxini</taxon>
        <taxon>Myxiniformes</taxon>
        <taxon>Myxinidae</taxon>
        <taxon>Eptatretinae</taxon>
        <taxon>Eptatretus</taxon>
    </lineage>
</organism>
<reference evidence="2" key="2">
    <citation type="submission" date="2025-09" db="UniProtKB">
        <authorList>
            <consortium name="Ensembl"/>
        </authorList>
    </citation>
    <scope>IDENTIFICATION</scope>
</reference>
<name>A0A8C4Q7I4_EPTBU</name>
<dbReference type="Ensembl" id="ENSEBUT00000011460.1">
    <property type="protein sequence ID" value="ENSEBUP00000010904.1"/>
    <property type="gene ID" value="ENSEBUG00000007010.1"/>
</dbReference>
<sequence>MSEEREMYDEDHRLVLGRESSRVRDIGQPMVQDSEAPKVRESEPSKVEESEPSKVEESEPSKVEESEPCKMREIEPPGVREIEPPGVREIEPPGVREIEPPGVRESDAGLEAVLMQRRRLHQATRFVHKDSVNLLPLAVLRRLGSSKDTQPHSVFQRRVLHRQTQVEASTSTTTPTTVQRGAAALDTSAAETSPGIQSEENTKKTPGSVSAAEDS</sequence>
<keyword evidence="3" id="KW-1185">Reference proteome</keyword>
<evidence type="ECO:0000313" key="2">
    <source>
        <dbReference type="Ensembl" id="ENSEBUP00000010904.1"/>
    </source>
</evidence>
<reference evidence="2" key="1">
    <citation type="submission" date="2025-08" db="UniProtKB">
        <authorList>
            <consortium name="Ensembl"/>
        </authorList>
    </citation>
    <scope>IDENTIFICATION</scope>
</reference>
<dbReference type="Proteomes" id="UP000694388">
    <property type="component" value="Unplaced"/>
</dbReference>
<proteinExistence type="predicted"/>
<protein>
    <submittedName>
        <fullName evidence="2">Uncharacterized protein</fullName>
    </submittedName>
</protein>
<feature type="compositionally biased region" description="Polar residues" evidence="1">
    <location>
        <begin position="189"/>
        <end position="208"/>
    </location>
</feature>
<feature type="compositionally biased region" description="Basic and acidic residues" evidence="1">
    <location>
        <begin position="10"/>
        <end position="25"/>
    </location>
</feature>
<feature type="compositionally biased region" description="Basic and acidic residues" evidence="1">
    <location>
        <begin position="35"/>
        <end position="104"/>
    </location>
</feature>
<feature type="region of interest" description="Disordered" evidence="1">
    <location>
        <begin position="161"/>
        <end position="215"/>
    </location>
</feature>
<evidence type="ECO:0000313" key="3">
    <source>
        <dbReference type="Proteomes" id="UP000694388"/>
    </source>
</evidence>
<dbReference type="AlphaFoldDB" id="A0A8C4Q7I4"/>
<evidence type="ECO:0000256" key="1">
    <source>
        <dbReference type="SAM" id="MobiDB-lite"/>
    </source>
</evidence>